<protein>
    <recommendedName>
        <fullName evidence="4">Flagellar hook-length control protein FliK</fullName>
    </recommendedName>
</protein>
<evidence type="ECO:0000256" key="1">
    <source>
        <dbReference type="SAM" id="MobiDB-lite"/>
    </source>
</evidence>
<evidence type="ECO:0000313" key="3">
    <source>
        <dbReference type="Proteomes" id="UP000639859"/>
    </source>
</evidence>
<organism evidence="2 3">
    <name type="scientific">Caulobacter hibisci</name>
    <dbReference type="NCBI Taxonomy" id="2035993"/>
    <lineage>
        <taxon>Bacteria</taxon>
        <taxon>Pseudomonadati</taxon>
        <taxon>Pseudomonadota</taxon>
        <taxon>Alphaproteobacteria</taxon>
        <taxon>Caulobacterales</taxon>
        <taxon>Caulobacteraceae</taxon>
        <taxon>Caulobacter</taxon>
    </lineage>
</organism>
<evidence type="ECO:0008006" key="4">
    <source>
        <dbReference type="Google" id="ProtNLM"/>
    </source>
</evidence>
<evidence type="ECO:0000313" key="2">
    <source>
        <dbReference type="EMBL" id="MBI1682731.1"/>
    </source>
</evidence>
<gene>
    <name evidence="2" type="ORF">I4Q42_03520</name>
</gene>
<name>A0ABS0STP5_9CAUL</name>
<feature type="region of interest" description="Disordered" evidence="1">
    <location>
        <begin position="1"/>
        <end position="82"/>
    </location>
</feature>
<accession>A0ABS0STP5</accession>
<sequence>MTVIRDNAADRVDTPSVRSSSSEPATPWRGADFQAALQQAAERREPRARDSQPREPSSRQPARTERQAEAEREDDEDGVVDLSALLGPAREFQDLSASSDATGVDALAGLSRSGGEAVAIPVAASGTVGAAEIEAFAAAMEKAWLAAGGDRKSLALGLADKASPLTGLGLSRAPDGALSLTLAARPDAAPEVTKALEALRKRLEVRGLALADLFVETDDGLDPESLIRRVR</sequence>
<dbReference type="RefSeq" id="WP_198574681.1">
    <property type="nucleotide sequence ID" value="NZ_JADWOX010000002.1"/>
</dbReference>
<feature type="compositionally biased region" description="Basic and acidic residues" evidence="1">
    <location>
        <begin position="41"/>
        <end position="70"/>
    </location>
</feature>
<comment type="caution">
    <text evidence="2">The sequence shown here is derived from an EMBL/GenBank/DDBJ whole genome shotgun (WGS) entry which is preliminary data.</text>
</comment>
<reference evidence="2 3" key="1">
    <citation type="submission" date="2020-11" db="EMBL/GenBank/DDBJ databases">
        <title>genome sequence of strain KACC 18849.</title>
        <authorList>
            <person name="Gao J."/>
            <person name="Zhang X."/>
        </authorList>
    </citation>
    <scope>NUCLEOTIDE SEQUENCE [LARGE SCALE GENOMIC DNA]</scope>
    <source>
        <strain evidence="2 3">KACC 18849</strain>
    </source>
</reference>
<dbReference type="Proteomes" id="UP000639859">
    <property type="component" value="Unassembled WGS sequence"/>
</dbReference>
<dbReference type="EMBL" id="JADWOX010000002">
    <property type="protein sequence ID" value="MBI1682731.1"/>
    <property type="molecule type" value="Genomic_DNA"/>
</dbReference>
<keyword evidence="3" id="KW-1185">Reference proteome</keyword>
<proteinExistence type="predicted"/>